<dbReference type="FunFam" id="1.10.10.60:FF:000836">
    <property type="match status" value="1"/>
</dbReference>
<evidence type="ECO:0000256" key="7">
    <source>
        <dbReference type="SAM" id="MobiDB-lite"/>
    </source>
</evidence>
<evidence type="ECO:0000256" key="5">
    <source>
        <dbReference type="PROSITE-ProRule" id="PRU00108"/>
    </source>
</evidence>
<feature type="compositionally biased region" description="Polar residues" evidence="7">
    <location>
        <begin position="1"/>
        <end position="12"/>
    </location>
</feature>
<dbReference type="GO" id="GO:0000981">
    <property type="term" value="F:DNA-binding transcription factor activity, RNA polymerase II-specific"/>
    <property type="evidence" value="ECO:0007669"/>
    <property type="project" value="InterPro"/>
</dbReference>
<dbReference type="PROSITE" id="PS00027">
    <property type="entry name" value="HOMEOBOX_1"/>
    <property type="match status" value="1"/>
</dbReference>
<dbReference type="InterPro" id="IPR020479">
    <property type="entry name" value="HD_metazoa"/>
</dbReference>
<evidence type="ECO:0000313" key="9">
    <source>
        <dbReference type="EMBL" id="KAK3797733.1"/>
    </source>
</evidence>
<evidence type="ECO:0000256" key="2">
    <source>
        <dbReference type="ARBA" id="ARBA00023125"/>
    </source>
</evidence>
<feature type="DNA-binding region" description="Homeobox" evidence="5">
    <location>
        <begin position="505"/>
        <end position="564"/>
    </location>
</feature>
<dbReference type="AlphaFoldDB" id="A0AAE1B196"/>
<feature type="region of interest" description="Disordered" evidence="7">
    <location>
        <begin position="345"/>
        <end position="372"/>
    </location>
</feature>
<evidence type="ECO:0000256" key="4">
    <source>
        <dbReference type="ARBA" id="ARBA00023242"/>
    </source>
</evidence>
<keyword evidence="2 5" id="KW-0238">DNA-binding</keyword>
<feature type="compositionally biased region" description="Polar residues" evidence="7">
    <location>
        <begin position="119"/>
        <end position="130"/>
    </location>
</feature>
<dbReference type="EMBL" id="JAWDGP010000750">
    <property type="protein sequence ID" value="KAK3797733.1"/>
    <property type="molecule type" value="Genomic_DNA"/>
</dbReference>
<dbReference type="InterPro" id="IPR017970">
    <property type="entry name" value="Homeobox_CS"/>
</dbReference>
<dbReference type="Gene3D" id="1.10.10.60">
    <property type="entry name" value="Homeodomain-like"/>
    <property type="match status" value="1"/>
</dbReference>
<evidence type="ECO:0000256" key="3">
    <source>
        <dbReference type="ARBA" id="ARBA00023155"/>
    </source>
</evidence>
<evidence type="ECO:0000256" key="1">
    <source>
        <dbReference type="ARBA" id="ARBA00004123"/>
    </source>
</evidence>
<dbReference type="GO" id="GO:0030154">
    <property type="term" value="P:cell differentiation"/>
    <property type="evidence" value="ECO:0007669"/>
    <property type="project" value="TreeGrafter"/>
</dbReference>
<dbReference type="PROSITE" id="PS50071">
    <property type="entry name" value="HOMEOBOX_2"/>
    <property type="match status" value="1"/>
</dbReference>
<organism evidence="9 10">
    <name type="scientific">Elysia crispata</name>
    <name type="common">lettuce slug</name>
    <dbReference type="NCBI Taxonomy" id="231223"/>
    <lineage>
        <taxon>Eukaryota</taxon>
        <taxon>Metazoa</taxon>
        <taxon>Spiralia</taxon>
        <taxon>Lophotrochozoa</taxon>
        <taxon>Mollusca</taxon>
        <taxon>Gastropoda</taxon>
        <taxon>Heterobranchia</taxon>
        <taxon>Euthyneura</taxon>
        <taxon>Panpulmonata</taxon>
        <taxon>Sacoglossa</taxon>
        <taxon>Placobranchoidea</taxon>
        <taxon>Plakobranchidae</taxon>
        <taxon>Elysia</taxon>
    </lineage>
</organism>
<dbReference type="InterPro" id="IPR050394">
    <property type="entry name" value="Homeobox_NK-like"/>
</dbReference>
<evidence type="ECO:0000313" key="10">
    <source>
        <dbReference type="Proteomes" id="UP001283361"/>
    </source>
</evidence>
<feature type="region of interest" description="Disordered" evidence="7">
    <location>
        <begin position="1"/>
        <end position="20"/>
    </location>
</feature>
<dbReference type="SMART" id="SM00389">
    <property type="entry name" value="HOX"/>
    <property type="match status" value="1"/>
</dbReference>
<dbReference type="CDD" id="cd00086">
    <property type="entry name" value="homeodomain"/>
    <property type="match status" value="1"/>
</dbReference>
<protein>
    <recommendedName>
        <fullName evidence="8">Homeobox domain-containing protein</fullName>
    </recommendedName>
</protein>
<dbReference type="SUPFAM" id="SSF46689">
    <property type="entry name" value="Homeodomain-like"/>
    <property type="match status" value="1"/>
</dbReference>
<dbReference type="PANTHER" id="PTHR24340">
    <property type="entry name" value="HOMEOBOX PROTEIN NKX"/>
    <property type="match status" value="1"/>
</dbReference>
<proteinExistence type="predicted"/>
<feature type="compositionally biased region" description="Low complexity" evidence="7">
    <location>
        <begin position="298"/>
        <end position="313"/>
    </location>
</feature>
<dbReference type="InterPro" id="IPR009057">
    <property type="entry name" value="Homeodomain-like_sf"/>
</dbReference>
<evidence type="ECO:0000256" key="6">
    <source>
        <dbReference type="RuleBase" id="RU000682"/>
    </source>
</evidence>
<dbReference type="GO" id="GO:0005634">
    <property type="term" value="C:nucleus"/>
    <property type="evidence" value="ECO:0007669"/>
    <property type="project" value="UniProtKB-SubCell"/>
</dbReference>
<feature type="compositionally biased region" description="Basic and acidic residues" evidence="7">
    <location>
        <begin position="142"/>
        <end position="159"/>
    </location>
</feature>
<feature type="compositionally biased region" description="Basic and acidic residues" evidence="7">
    <location>
        <begin position="272"/>
        <end position="282"/>
    </location>
</feature>
<comment type="subcellular location">
    <subcellularLocation>
        <location evidence="1 5 6">Nucleus</location>
    </subcellularLocation>
</comment>
<comment type="caution">
    <text evidence="9">The sequence shown here is derived from an EMBL/GenBank/DDBJ whole genome shotgun (WGS) entry which is preliminary data.</text>
</comment>
<accession>A0AAE1B196</accession>
<feature type="region of interest" description="Disordered" evidence="7">
    <location>
        <begin position="408"/>
        <end position="508"/>
    </location>
</feature>
<dbReference type="GO" id="GO:0000978">
    <property type="term" value="F:RNA polymerase II cis-regulatory region sequence-specific DNA binding"/>
    <property type="evidence" value="ECO:0007669"/>
    <property type="project" value="TreeGrafter"/>
</dbReference>
<reference evidence="9" key="1">
    <citation type="journal article" date="2023" name="G3 (Bethesda)">
        <title>A reference genome for the long-term kleptoplast-retaining sea slug Elysia crispata morphotype clarki.</title>
        <authorList>
            <person name="Eastman K.E."/>
            <person name="Pendleton A.L."/>
            <person name="Shaikh M.A."/>
            <person name="Suttiyut T."/>
            <person name="Ogas R."/>
            <person name="Tomko P."/>
            <person name="Gavelis G."/>
            <person name="Widhalm J.R."/>
            <person name="Wisecaver J.H."/>
        </authorList>
    </citation>
    <scope>NUCLEOTIDE SEQUENCE</scope>
    <source>
        <strain evidence="9">ECLA1</strain>
    </source>
</reference>
<gene>
    <name evidence="9" type="ORF">RRG08_054750</name>
</gene>
<sequence length="639" mass="68485">MMSTTPAGTESLRQAGLTKADTEKLLHRHLVLRDARMLGPLSNAPVQAKTSKARTSITSFSMKDACSVSLPCTDPGALALYQQSLGLVSRSGFVEKLSPSSKPGVHQETRAASPDQPGSPLQQALASRSSPGMMFHSPTPRPGDRVEDSRATDLSDRRYSPYRLHRRPSSTSPTRQTQPVKSVSQLHSPETTATLTTSVTPSSSSLTYRNYPQVEVRSPLTSSNPPSESDVPENLNHFKERDSSPCDIKINHRPHQGKLDSLLSKKISCGDAPKRQDQERQSRSPVADTATSQPDHQSASSSSETSPKSTGVLTPPPPLKSSLPVTLTVETPETAVAAAAVVAKSSLPSSQPSPPSAATSTSPPNKPANKPTAFSVVDILDPSKFTGSSSVPRVPVWNPWKVAAPARQVGRIGRENGRPSSDASAADKLGLEDNVSVTSSQENFDPDEDVDMCDDGDNSNEKRRLCGEGIDSDNDFDDDHDKSKGDDEAGDDGSGGLDSSKQGKPRRARTAFTYEQLVALENKFKTTRYLSVCERLNLALSLNLTETQVKIWFQNRRTKWKKQNPGLDVNSPTVPPSHGGFGSFSSPYSSMLYGQSGLGPYGLPSAAGLVSPLSILRAHGSYGSGSNPAVYYPYFGQTT</sequence>
<keyword evidence="3 5" id="KW-0371">Homeobox</keyword>
<feature type="compositionally biased region" description="Low complexity" evidence="7">
    <location>
        <begin position="345"/>
        <end position="363"/>
    </location>
</feature>
<dbReference type="PANTHER" id="PTHR24340:SF37">
    <property type="entry name" value="HOMEOBOX PROTEIN SLOU"/>
    <property type="match status" value="1"/>
</dbReference>
<name>A0AAE1B196_9GAST</name>
<keyword evidence="4 5" id="KW-0539">Nucleus</keyword>
<dbReference type="InterPro" id="IPR001356">
    <property type="entry name" value="HD"/>
</dbReference>
<feature type="region of interest" description="Disordered" evidence="7">
    <location>
        <begin position="95"/>
        <end position="188"/>
    </location>
</feature>
<feature type="compositionally biased region" description="Acidic residues" evidence="7">
    <location>
        <begin position="444"/>
        <end position="458"/>
    </location>
</feature>
<dbReference type="Proteomes" id="UP001283361">
    <property type="component" value="Unassembled WGS sequence"/>
</dbReference>
<dbReference type="Pfam" id="PF00046">
    <property type="entry name" value="Homeodomain"/>
    <property type="match status" value="1"/>
</dbReference>
<evidence type="ECO:0000259" key="8">
    <source>
        <dbReference type="PROSITE" id="PS50071"/>
    </source>
</evidence>
<feature type="compositionally biased region" description="Polar residues" evidence="7">
    <location>
        <begin position="169"/>
        <end position="187"/>
    </location>
</feature>
<feature type="region of interest" description="Disordered" evidence="7">
    <location>
        <begin position="215"/>
        <end position="324"/>
    </location>
</feature>
<dbReference type="PRINTS" id="PR00024">
    <property type="entry name" value="HOMEOBOX"/>
</dbReference>
<keyword evidence="10" id="KW-1185">Reference proteome</keyword>
<feature type="domain" description="Homeobox" evidence="8">
    <location>
        <begin position="503"/>
        <end position="563"/>
    </location>
</feature>